<dbReference type="GO" id="GO:0006950">
    <property type="term" value="P:response to stress"/>
    <property type="evidence" value="ECO:0007669"/>
    <property type="project" value="TreeGrafter"/>
</dbReference>
<dbReference type="InterPro" id="IPR039422">
    <property type="entry name" value="MarR/SlyA-like"/>
</dbReference>
<dbReference type="Proteomes" id="UP000019151">
    <property type="component" value="Plasmid 1"/>
</dbReference>
<dbReference type="InterPro" id="IPR036390">
    <property type="entry name" value="WH_DNA-bd_sf"/>
</dbReference>
<dbReference type="SUPFAM" id="SSF46785">
    <property type="entry name" value="Winged helix' DNA-binding domain"/>
    <property type="match status" value="1"/>
</dbReference>
<dbReference type="InterPro" id="IPR000835">
    <property type="entry name" value="HTH_MarR-typ"/>
</dbReference>
<dbReference type="PANTHER" id="PTHR33164">
    <property type="entry name" value="TRANSCRIPTIONAL REGULATOR, MARR FAMILY"/>
    <property type="match status" value="1"/>
</dbReference>
<dbReference type="PANTHER" id="PTHR33164:SF43">
    <property type="entry name" value="HTH-TYPE TRANSCRIPTIONAL REPRESSOR YETL"/>
    <property type="match status" value="1"/>
</dbReference>
<name>W0RP82_9BACT</name>
<evidence type="ECO:0000313" key="3">
    <source>
        <dbReference type="Proteomes" id="UP000019151"/>
    </source>
</evidence>
<evidence type="ECO:0000259" key="1">
    <source>
        <dbReference type="PROSITE" id="PS50995"/>
    </source>
</evidence>
<proteinExistence type="predicted"/>
<dbReference type="PATRIC" id="fig|861299.3.peg.5334"/>
<dbReference type="HOGENOM" id="CLU_083287_27_2_0"/>
<protein>
    <submittedName>
        <fullName evidence="2">Regulatory protein MarR</fullName>
    </submittedName>
</protein>
<sequence>MPKRRFETPPLLAFDLLLRTALELDLQLGQALRPAEVTPAQYNVLRILRDAGRQGTACSEIAERLVRPDPDVTRLLDRLEARGFVTRARDTEDRRVVLARITPEGLAVLDKHGAAIAALHAEQFSRLDADEFDTLGALLEKLHGGDR</sequence>
<gene>
    <name evidence="2" type="ORF">J421_5274</name>
</gene>
<keyword evidence="3" id="KW-1185">Reference proteome</keyword>
<dbReference type="OrthoDB" id="67994at2"/>
<dbReference type="KEGG" id="gba:J421_5274"/>
<dbReference type="Gene3D" id="1.10.10.10">
    <property type="entry name" value="Winged helix-like DNA-binding domain superfamily/Winged helix DNA-binding domain"/>
    <property type="match status" value="1"/>
</dbReference>
<dbReference type="Pfam" id="PF01047">
    <property type="entry name" value="MarR"/>
    <property type="match status" value="1"/>
</dbReference>
<dbReference type="GO" id="GO:0003700">
    <property type="term" value="F:DNA-binding transcription factor activity"/>
    <property type="evidence" value="ECO:0007669"/>
    <property type="project" value="InterPro"/>
</dbReference>
<reference evidence="2 3" key="1">
    <citation type="journal article" date="2014" name="Genome Announc.">
        <title>Genome Sequence and Methylome of Soil Bacterium Gemmatirosa kalamazoonensis KBS708T, a Member of the Rarely Cultivated Gemmatimonadetes Phylum.</title>
        <authorList>
            <person name="Debruyn J.M."/>
            <person name="Radosevich M."/>
            <person name="Wommack K.E."/>
            <person name="Polson S.W."/>
            <person name="Hauser L.J."/>
            <person name="Fawaz M.N."/>
            <person name="Korlach J."/>
            <person name="Tsai Y.C."/>
        </authorList>
    </citation>
    <scope>NUCLEOTIDE SEQUENCE [LARGE SCALE GENOMIC DNA]</scope>
    <source>
        <strain evidence="2 3">KBS708</strain>
        <plasmid evidence="3">Plasmid 1</plasmid>
    </source>
</reference>
<dbReference type="PRINTS" id="PR00598">
    <property type="entry name" value="HTHMARR"/>
</dbReference>
<geneLocation type="plasmid" evidence="2 3">
    <name>1</name>
</geneLocation>
<keyword evidence="2" id="KW-0614">Plasmid</keyword>
<evidence type="ECO:0000313" key="2">
    <source>
        <dbReference type="EMBL" id="AHG92809.1"/>
    </source>
</evidence>
<dbReference type="FunCoup" id="W0RP82">
    <property type="interactions" value="50"/>
</dbReference>
<dbReference type="InterPro" id="IPR036388">
    <property type="entry name" value="WH-like_DNA-bd_sf"/>
</dbReference>
<accession>W0RP82</accession>
<dbReference type="RefSeq" id="WP_025414137.1">
    <property type="nucleotide sequence ID" value="NZ_CP007129.1"/>
</dbReference>
<dbReference type="InParanoid" id="W0RP82"/>
<feature type="domain" description="HTH marR-type" evidence="1">
    <location>
        <begin position="10"/>
        <end position="144"/>
    </location>
</feature>
<dbReference type="EMBL" id="CP007129">
    <property type="protein sequence ID" value="AHG92809.1"/>
    <property type="molecule type" value="Genomic_DNA"/>
</dbReference>
<organism evidence="2 3">
    <name type="scientific">Gemmatirosa kalamazoonensis</name>
    <dbReference type="NCBI Taxonomy" id="861299"/>
    <lineage>
        <taxon>Bacteria</taxon>
        <taxon>Pseudomonadati</taxon>
        <taxon>Gemmatimonadota</taxon>
        <taxon>Gemmatimonadia</taxon>
        <taxon>Gemmatimonadales</taxon>
        <taxon>Gemmatimonadaceae</taxon>
        <taxon>Gemmatirosa</taxon>
    </lineage>
</organism>
<dbReference type="AlphaFoldDB" id="W0RP82"/>
<dbReference type="PROSITE" id="PS50995">
    <property type="entry name" value="HTH_MARR_2"/>
    <property type="match status" value="1"/>
</dbReference>
<dbReference type="SMART" id="SM00347">
    <property type="entry name" value="HTH_MARR"/>
    <property type="match status" value="1"/>
</dbReference>